<evidence type="ECO:0000313" key="10">
    <source>
        <dbReference type="EMBL" id="OAQ24958.1"/>
    </source>
</evidence>
<feature type="domain" description="Transthyretin/hydroxyisourate hydrolase" evidence="9">
    <location>
        <begin position="3"/>
        <end position="122"/>
    </location>
</feature>
<dbReference type="EC" id="3.5.2.17" evidence="8"/>
<dbReference type="AlphaFoldDB" id="A0A197JJ01"/>
<dbReference type="EMBL" id="KV442085">
    <property type="protein sequence ID" value="OAQ24958.1"/>
    <property type="molecule type" value="Genomic_DNA"/>
</dbReference>
<evidence type="ECO:0000313" key="11">
    <source>
        <dbReference type="Proteomes" id="UP000078512"/>
    </source>
</evidence>
<comment type="similarity">
    <text evidence="3 8">Belongs to the transthyretin family. 5-hydroxyisourate hydrolase subfamily.</text>
</comment>
<dbReference type="SMART" id="SM00095">
    <property type="entry name" value="TR_THY"/>
    <property type="match status" value="1"/>
</dbReference>
<accession>A0A197JJ01</accession>
<name>A0A197JJ01_9FUNG</name>
<evidence type="ECO:0000256" key="1">
    <source>
        <dbReference type="ARBA" id="ARBA00001043"/>
    </source>
</evidence>
<evidence type="ECO:0000256" key="5">
    <source>
        <dbReference type="ARBA" id="ARBA00022631"/>
    </source>
</evidence>
<dbReference type="InterPro" id="IPR014306">
    <property type="entry name" value="Hydroxyisourate_hydrolase"/>
</dbReference>
<evidence type="ECO:0000256" key="8">
    <source>
        <dbReference type="RuleBase" id="RU361270"/>
    </source>
</evidence>
<feature type="binding site" evidence="7">
    <location>
        <position position="11"/>
    </location>
    <ligand>
        <name>substrate</name>
    </ligand>
</feature>
<dbReference type="InterPro" id="IPR023418">
    <property type="entry name" value="Thyroxine_BS"/>
</dbReference>
<dbReference type="InterPro" id="IPR000895">
    <property type="entry name" value="Transthyretin/HIU_hydrolase"/>
</dbReference>
<comment type="function">
    <text evidence="2">Catalyzes the hydrolysis of 5-hydroxyisourate (HIU) to 2-oxo-4-hydroxy-4-carboxy-5-ureidoimidazoline (OHCU).</text>
</comment>
<dbReference type="InterPro" id="IPR023416">
    <property type="entry name" value="Transthyretin/HIU_hydrolase_d"/>
</dbReference>
<sequence length="123" mass="13387">MAGGRSPITCHVLDSSCGKPGNNVPVKLEMLNPAANNAWASVAYGLTDSDGRVGTLLDPSHQLVAGIYRMTFQTAEYWAAKGVTGFFYPYVQIIFEVAPGAEKQHYHIPLLLSPYSYTTYRGS</sequence>
<evidence type="ECO:0000256" key="4">
    <source>
        <dbReference type="ARBA" id="ARBA00011881"/>
    </source>
</evidence>
<evidence type="ECO:0000256" key="3">
    <source>
        <dbReference type="ARBA" id="ARBA00009850"/>
    </source>
</evidence>
<proteinExistence type="inferred from homology"/>
<dbReference type="CDD" id="cd05822">
    <property type="entry name" value="TLP_HIUase"/>
    <property type="match status" value="1"/>
</dbReference>
<comment type="subunit">
    <text evidence="4 8">Homotetramer.</text>
</comment>
<feature type="binding site" evidence="7">
    <location>
        <position position="52"/>
    </location>
    <ligand>
        <name>substrate</name>
    </ligand>
</feature>
<comment type="catalytic activity">
    <reaction evidence="1 8">
        <text>5-hydroxyisourate + H2O = 5-hydroxy-2-oxo-4-ureido-2,5-dihydro-1H-imidazole-5-carboxylate + H(+)</text>
        <dbReference type="Rhea" id="RHEA:23736"/>
        <dbReference type="ChEBI" id="CHEBI:15377"/>
        <dbReference type="ChEBI" id="CHEBI:15378"/>
        <dbReference type="ChEBI" id="CHEBI:18072"/>
        <dbReference type="ChEBI" id="CHEBI:58639"/>
        <dbReference type="EC" id="3.5.2.17"/>
    </reaction>
</comment>
<dbReference type="PANTHER" id="PTHR10395">
    <property type="entry name" value="URICASE AND TRANSTHYRETIN-RELATED"/>
    <property type="match status" value="1"/>
</dbReference>
<gene>
    <name evidence="10" type="ORF">K457DRAFT_141488</name>
</gene>
<dbReference type="Pfam" id="PF00576">
    <property type="entry name" value="Transthyretin"/>
    <property type="match status" value="1"/>
</dbReference>
<dbReference type="Gene3D" id="2.60.40.180">
    <property type="entry name" value="Transthyretin/hydroxyisourate hydrolase domain"/>
    <property type="match status" value="1"/>
</dbReference>
<dbReference type="GO" id="GO:0006144">
    <property type="term" value="P:purine nucleobase metabolic process"/>
    <property type="evidence" value="ECO:0007669"/>
    <property type="project" value="UniProtKB-KW"/>
</dbReference>
<protein>
    <recommendedName>
        <fullName evidence="8">5-hydroxyisourate hydrolase</fullName>
        <shortName evidence="8">HIU hydrolase</shortName>
        <shortName evidence="8">HIUHase</shortName>
        <ecNumber evidence="8">3.5.2.17</ecNumber>
    </recommendedName>
</protein>
<dbReference type="OrthoDB" id="10265230at2759"/>
<dbReference type="PRINTS" id="PR00189">
    <property type="entry name" value="TRNSTHYRETIN"/>
</dbReference>
<evidence type="ECO:0000259" key="9">
    <source>
        <dbReference type="SMART" id="SM00095"/>
    </source>
</evidence>
<dbReference type="GO" id="GO:0033971">
    <property type="term" value="F:hydroxyisourate hydrolase activity"/>
    <property type="evidence" value="ECO:0007669"/>
    <property type="project" value="UniProtKB-EC"/>
</dbReference>
<dbReference type="InterPro" id="IPR023419">
    <property type="entry name" value="Transthyretin_CS"/>
</dbReference>
<dbReference type="PROSITE" id="PS00768">
    <property type="entry name" value="TRANSTHYRETIN_1"/>
    <property type="match status" value="1"/>
</dbReference>
<dbReference type="PROSITE" id="PS00769">
    <property type="entry name" value="TRANSTHYRETIN_2"/>
    <property type="match status" value="1"/>
</dbReference>
<keyword evidence="6 8" id="KW-0378">Hydrolase</keyword>
<organism evidence="10 11">
    <name type="scientific">Linnemannia elongata AG-77</name>
    <dbReference type="NCBI Taxonomy" id="1314771"/>
    <lineage>
        <taxon>Eukaryota</taxon>
        <taxon>Fungi</taxon>
        <taxon>Fungi incertae sedis</taxon>
        <taxon>Mucoromycota</taxon>
        <taxon>Mortierellomycotina</taxon>
        <taxon>Mortierellomycetes</taxon>
        <taxon>Mortierellales</taxon>
        <taxon>Mortierellaceae</taxon>
        <taxon>Linnemannia</taxon>
    </lineage>
</organism>
<dbReference type="NCBIfam" id="TIGR02962">
    <property type="entry name" value="hdxy_isourate"/>
    <property type="match status" value="1"/>
</dbReference>
<dbReference type="STRING" id="1314771.A0A197JJ01"/>
<dbReference type="Proteomes" id="UP000078512">
    <property type="component" value="Unassembled WGS sequence"/>
</dbReference>
<keyword evidence="11" id="KW-1185">Reference proteome</keyword>
<evidence type="ECO:0000256" key="2">
    <source>
        <dbReference type="ARBA" id="ARBA00002704"/>
    </source>
</evidence>
<reference evidence="10 11" key="1">
    <citation type="submission" date="2016-05" db="EMBL/GenBank/DDBJ databases">
        <title>Genome sequencing reveals origins of a unique bacterial endosymbiosis in the earliest lineages of terrestrial Fungi.</title>
        <authorList>
            <consortium name="DOE Joint Genome Institute"/>
            <person name="Uehling J."/>
            <person name="Gryganskyi A."/>
            <person name="Hameed K."/>
            <person name="Tschaplinski T."/>
            <person name="Misztal P."/>
            <person name="Wu S."/>
            <person name="Desiro A."/>
            <person name="Vande Pol N."/>
            <person name="Du Z.-Y."/>
            <person name="Zienkiewicz A."/>
            <person name="Zienkiewicz K."/>
            <person name="Morin E."/>
            <person name="Tisserant E."/>
            <person name="Splivallo R."/>
            <person name="Hainaut M."/>
            <person name="Henrissat B."/>
            <person name="Ohm R."/>
            <person name="Kuo A."/>
            <person name="Yan J."/>
            <person name="Lipzen A."/>
            <person name="Nolan M."/>
            <person name="Labutti K."/>
            <person name="Barry K."/>
            <person name="Goldstein A."/>
            <person name="Labbe J."/>
            <person name="Schadt C."/>
            <person name="Tuskan G."/>
            <person name="Grigoriev I."/>
            <person name="Martin F."/>
            <person name="Vilgalys R."/>
            <person name="Bonito G."/>
        </authorList>
    </citation>
    <scope>NUCLEOTIDE SEQUENCE [LARGE SCALE GENOMIC DNA]</scope>
    <source>
        <strain evidence="10 11">AG-77</strain>
    </source>
</reference>
<feature type="binding site" evidence="7">
    <location>
        <position position="120"/>
    </location>
    <ligand>
        <name>substrate</name>
    </ligand>
</feature>
<evidence type="ECO:0000256" key="6">
    <source>
        <dbReference type="ARBA" id="ARBA00022801"/>
    </source>
</evidence>
<keyword evidence="5 8" id="KW-0659">Purine metabolism</keyword>
<dbReference type="PANTHER" id="PTHR10395:SF7">
    <property type="entry name" value="5-HYDROXYISOURATE HYDROLASE"/>
    <property type="match status" value="1"/>
</dbReference>
<dbReference type="SUPFAM" id="SSF49472">
    <property type="entry name" value="Transthyretin (synonym: prealbumin)"/>
    <property type="match status" value="1"/>
</dbReference>
<dbReference type="InterPro" id="IPR036817">
    <property type="entry name" value="Transthyretin/HIU_hydrolase_sf"/>
</dbReference>
<evidence type="ECO:0000256" key="7">
    <source>
        <dbReference type="PIRSR" id="PIRSR600895-51"/>
    </source>
</evidence>